<evidence type="ECO:0000313" key="1">
    <source>
        <dbReference type="EMBL" id="AGE95434.1"/>
    </source>
</evidence>
<dbReference type="VEuPathDB" id="MicrosporidiaDB:AEWQ_050090"/>
<protein>
    <submittedName>
        <fullName evidence="1">Uncharacterized protein</fullName>
    </submittedName>
</protein>
<dbReference type="VEuPathDB" id="MicrosporidiaDB:AEWR_050090"/>
<gene>
    <name evidence="1" type="ORF">ECU05_0150</name>
</gene>
<dbReference type="EMBL" id="KC513607">
    <property type="protein sequence ID" value="AGE95434.1"/>
    <property type="molecule type" value="Genomic_DNA"/>
</dbReference>
<accession>M1JJ59</accession>
<reference evidence="1" key="1">
    <citation type="journal article" date="2013" name="Eukaryot. Cell">
        <title>Extremely Reduced Levels of Heterozygosity in the Vertebrate Pathogen Encephalitozoon cuniculi.</title>
        <authorList>
            <person name="Selman M."/>
            <person name="Sak B."/>
            <person name="Kvac M."/>
            <person name="Farinelli L."/>
            <person name="Weiss L.M."/>
            <person name="Corradi N."/>
        </authorList>
    </citation>
    <scope>NUCLEOTIDE SEQUENCE</scope>
</reference>
<dbReference type="VEuPathDB" id="MicrosporidiaDB:M970_050090"/>
<sequence>MVKKFKPIMMKPKKLAVITSALFVVVFVTGYLLYNFYYIFMDDKTANAAFDKSKLRGKFSDSGDVIEGSVFFSFLYRFLSTLDEGVVCDSCVEGVCIKDSVSGKEVHLRNGLDAATRTLFKNRNVEKDLEEILNLNILDIAISMKEDRTQKADDENKNEELKDKNKSDIATAVSHAFIYILLKERLDLSEYKSYLDKVKDESNEYTREHLRRIGMKENISIFEGESDECVNIYDYLRIVMFATSKLIPEDSATTTN</sequence>
<dbReference type="AlphaFoldDB" id="M1JJ59"/>
<dbReference type="VEuPathDB" id="MicrosporidiaDB:AEWD_050090"/>
<dbReference type="VEuPathDB" id="MicrosporidiaDB:ECU05_0150"/>
<organism evidence="1">
    <name type="scientific">Encephalitozoon cuniculi</name>
    <name type="common">Microsporidian parasite</name>
    <dbReference type="NCBI Taxonomy" id="6035"/>
    <lineage>
        <taxon>Eukaryota</taxon>
        <taxon>Fungi</taxon>
        <taxon>Fungi incertae sedis</taxon>
        <taxon>Microsporidia</taxon>
        <taxon>Unikaryonidae</taxon>
        <taxon>Encephalitozoon</taxon>
    </lineage>
</organism>
<proteinExistence type="predicted"/>
<name>M1JJ59_ENCCN</name>